<evidence type="ECO:0000313" key="6">
    <source>
        <dbReference type="Proteomes" id="UP001623852"/>
    </source>
</evidence>
<dbReference type="InterPro" id="IPR036388">
    <property type="entry name" value="WH-like_DNA-bd_sf"/>
</dbReference>
<dbReference type="PANTHER" id="PTHR38445">
    <property type="entry name" value="HTH-TYPE TRANSCRIPTIONAL REPRESSOR YTRA"/>
    <property type="match status" value="1"/>
</dbReference>
<evidence type="ECO:0000256" key="2">
    <source>
        <dbReference type="ARBA" id="ARBA00023125"/>
    </source>
</evidence>
<organism evidence="5 6">
    <name type="scientific">Flavobacterium soyae</name>
    <dbReference type="NCBI Taxonomy" id="2903098"/>
    <lineage>
        <taxon>Bacteria</taxon>
        <taxon>Pseudomonadati</taxon>
        <taxon>Bacteroidota</taxon>
        <taxon>Flavobacteriia</taxon>
        <taxon>Flavobacteriales</taxon>
        <taxon>Flavobacteriaceae</taxon>
        <taxon>Flavobacterium</taxon>
    </lineage>
</organism>
<dbReference type="CDD" id="cd07377">
    <property type="entry name" value="WHTH_GntR"/>
    <property type="match status" value="1"/>
</dbReference>
<evidence type="ECO:0000259" key="4">
    <source>
        <dbReference type="PROSITE" id="PS50949"/>
    </source>
</evidence>
<dbReference type="InterPro" id="IPR036390">
    <property type="entry name" value="WH_DNA-bd_sf"/>
</dbReference>
<keyword evidence="1" id="KW-0805">Transcription regulation</keyword>
<dbReference type="Gene3D" id="1.10.10.10">
    <property type="entry name" value="Winged helix-like DNA-binding domain superfamily/Winged helix DNA-binding domain"/>
    <property type="match status" value="1"/>
</dbReference>
<keyword evidence="6" id="KW-1185">Reference proteome</keyword>
<proteinExistence type="predicted"/>
<dbReference type="RefSeq" id="WP_406843916.1">
    <property type="nucleotide sequence ID" value="NZ_CP150845.1"/>
</dbReference>
<dbReference type="SMART" id="SM00345">
    <property type="entry name" value="HTH_GNTR"/>
    <property type="match status" value="1"/>
</dbReference>
<dbReference type="EMBL" id="CP150845">
    <property type="protein sequence ID" value="WYZ19207.1"/>
    <property type="molecule type" value="Genomic_DNA"/>
</dbReference>
<evidence type="ECO:0000256" key="3">
    <source>
        <dbReference type="ARBA" id="ARBA00023163"/>
    </source>
</evidence>
<protein>
    <submittedName>
        <fullName evidence="5">GntR family transcriptional regulator</fullName>
    </submittedName>
</protein>
<dbReference type="SUPFAM" id="SSF53822">
    <property type="entry name" value="Periplasmic binding protein-like I"/>
    <property type="match status" value="1"/>
</dbReference>
<dbReference type="Pfam" id="PF00392">
    <property type="entry name" value="GntR"/>
    <property type="match status" value="1"/>
</dbReference>
<evidence type="ECO:0000256" key="1">
    <source>
        <dbReference type="ARBA" id="ARBA00023015"/>
    </source>
</evidence>
<dbReference type="Gene3D" id="3.40.50.2300">
    <property type="match status" value="2"/>
</dbReference>
<dbReference type="InterPro" id="IPR000524">
    <property type="entry name" value="Tscrpt_reg_HTH_GntR"/>
</dbReference>
<keyword evidence="3" id="KW-0804">Transcription</keyword>
<accession>A0ABZ2UDI0</accession>
<feature type="domain" description="HTH gntR-type" evidence="4">
    <location>
        <begin position="16"/>
        <end position="84"/>
    </location>
</feature>
<dbReference type="Proteomes" id="UP001623852">
    <property type="component" value="Chromosome"/>
</dbReference>
<keyword evidence="2" id="KW-0238">DNA-binding</keyword>
<dbReference type="PROSITE" id="PS50949">
    <property type="entry name" value="HTH_GNTR"/>
    <property type="match status" value="1"/>
</dbReference>
<dbReference type="SUPFAM" id="SSF46785">
    <property type="entry name" value="Winged helix' DNA-binding domain"/>
    <property type="match status" value="1"/>
</dbReference>
<reference evidence="5 6" key="1">
    <citation type="submission" date="2024-03" db="EMBL/GenBank/DDBJ databases">
        <title>Flavobacterium soyae.</title>
        <authorList>
            <person name="Zheng W."/>
        </authorList>
    </citation>
    <scope>NUCLEOTIDE SEQUENCE [LARGE SCALE GENOMIC DNA]</scope>
    <source>
        <strain evidence="5 6">55</strain>
    </source>
</reference>
<gene>
    <name evidence="5" type="ORF">AABD74_18805</name>
</gene>
<name>A0ABZ2UDI0_9FLAO</name>
<dbReference type="PANTHER" id="PTHR38445:SF10">
    <property type="entry name" value="GNTR-FAMILY TRANSCRIPTIONAL REGULATOR"/>
    <property type="match status" value="1"/>
</dbReference>
<sequence length="340" mass="39134">MENLKDIITISDYSRVRKHKQIVNSVLNATRTGSLKFNDKLPSVNELAFDHNVSRDTVVRAYAFLKENNIIESIPGKGYYLKSACEEIKAKVFLLFNKLGPYQRKIFDALSYILNETAVIDFYVYQNDYEQFKKHIINSRSKEYTHYILNANFDEKEDEVTEFIKNEIPLERLILLDKKMDHLGNVACIYQDFENDIYSALVELNPLLEKYKAIKLVFPKAARLPAGIKRGFLKFCIESGYEFGIAADAASENLEKNTVYISVEEEDLIELIKQIRNNDFTIGEDIGIISYNDSSLKEVLGITAVSTDFERLGEQAGLMVLRNEKEQIRSSFNIQIRNSL</sequence>
<dbReference type="InterPro" id="IPR028082">
    <property type="entry name" value="Peripla_BP_I"/>
</dbReference>
<evidence type="ECO:0000313" key="5">
    <source>
        <dbReference type="EMBL" id="WYZ19207.1"/>
    </source>
</evidence>